<reference evidence="2 3" key="1">
    <citation type="journal article" date="2016" name="Arch. Microbiol.">
        <title>Streptomyces zhihengii sp. nov., isolated from rhizospheric soil of Psammosilene tunicoides.</title>
        <authorList>
            <person name="Huang M.J."/>
            <person name="Fei J.J."/>
            <person name="Salam N."/>
            <person name="Kim C.J."/>
            <person name="Hozzein W.N."/>
            <person name="Xiao M."/>
            <person name="Huang H.Q."/>
            <person name="Li W.J."/>
        </authorList>
    </citation>
    <scope>NUCLEOTIDE SEQUENCE [LARGE SCALE GENOMIC DNA]</scope>
    <source>
        <strain evidence="2 3">YIM T102</strain>
    </source>
</reference>
<gene>
    <name evidence="2" type="ORF">JE024_06740</name>
</gene>
<dbReference type="RefSeq" id="WP_205372718.1">
    <property type="nucleotide sequence ID" value="NZ_JAFEJA010000001.1"/>
</dbReference>
<dbReference type="InterPro" id="IPR049244">
    <property type="entry name" value="DUF6879"/>
</dbReference>
<comment type="caution">
    <text evidence="2">The sequence shown here is derived from an EMBL/GenBank/DDBJ whole genome shotgun (WGS) entry which is preliminary data.</text>
</comment>
<sequence length="178" mass="20404">MSSNLPAFKELIGQAKHSAIHLEMRDTYTPKGPVFVDWQAGKPIEYDRHLDWVELVQETLARGVTWRRLRIVSEPVTDFIRYEWETTTIVNVPAGEDVRWLPRSRVSDLLFPGNDFWVFDGKLVRFTEFHGDGSWGPHTLNEDPAIAKMCTDSFEAAWERGIDHGDYTPEWTPAGSNG</sequence>
<feature type="domain" description="DUF6879" evidence="1">
    <location>
        <begin position="7"/>
        <end position="168"/>
    </location>
</feature>
<protein>
    <recommendedName>
        <fullName evidence="1">DUF6879 domain-containing protein</fullName>
    </recommendedName>
</protein>
<name>A0ABS2UNI2_9ACTN</name>
<dbReference type="Pfam" id="PF21806">
    <property type="entry name" value="DUF6879"/>
    <property type="match status" value="1"/>
</dbReference>
<organism evidence="2 3">
    <name type="scientific">Streptomyces zhihengii</name>
    <dbReference type="NCBI Taxonomy" id="1818004"/>
    <lineage>
        <taxon>Bacteria</taxon>
        <taxon>Bacillati</taxon>
        <taxon>Actinomycetota</taxon>
        <taxon>Actinomycetes</taxon>
        <taxon>Kitasatosporales</taxon>
        <taxon>Streptomycetaceae</taxon>
        <taxon>Streptomyces</taxon>
    </lineage>
</organism>
<evidence type="ECO:0000313" key="3">
    <source>
        <dbReference type="Proteomes" id="UP000664109"/>
    </source>
</evidence>
<dbReference type="Proteomes" id="UP000664109">
    <property type="component" value="Unassembled WGS sequence"/>
</dbReference>
<accession>A0ABS2UNI2</accession>
<dbReference type="EMBL" id="JAFEJA010000001">
    <property type="protein sequence ID" value="MBM9618447.1"/>
    <property type="molecule type" value="Genomic_DNA"/>
</dbReference>
<evidence type="ECO:0000313" key="2">
    <source>
        <dbReference type="EMBL" id="MBM9618447.1"/>
    </source>
</evidence>
<keyword evidence="3" id="KW-1185">Reference proteome</keyword>
<proteinExistence type="predicted"/>
<evidence type="ECO:0000259" key="1">
    <source>
        <dbReference type="Pfam" id="PF21806"/>
    </source>
</evidence>